<evidence type="ECO:0000256" key="2">
    <source>
        <dbReference type="ARBA" id="ARBA00023043"/>
    </source>
</evidence>
<accession>A0A1J7II13</accession>
<dbReference type="InterPro" id="IPR002110">
    <property type="entry name" value="Ankyrin_rpt"/>
</dbReference>
<keyword evidence="2 3" id="KW-0040">ANK repeat</keyword>
<name>A0A1J7II13_9PEZI</name>
<dbReference type="Gene3D" id="1.25.40.20">
    <property type="entry name" value="Ankyrin repeat-containing domain"/>
    <property type="match status" value="3"/>
</dbReference>
<protein>
    <submittedName>
        <fullName evidence="5">Ankyrin</fullName>
    </submittedName>
</protein>
<dbReference type="PROSITE" id="PS50088">
    <property type="entry name" value="ANK_REPEAT"/>
    <property type="match status" value="3"/>
</dbReference>
<dbReference type="PANTHER" id="PTHR24123">
    <property type="entry name" value="ANKYRIN REPEAT-CONTAINING"/>
    <property type="match status" value="1"/>
</dbReference>
<dbReference type="SMART" id="SM00248">
    <property type="entry name" value="ANK"/>
    <property type="match status" value="5"/>
</dbReference>
<dbReference type="EMBL" id="KV875100">
    <property type="protein sequence ID" value="OIW26915.1"/>
    <property type="molecule type" value="Genomic_DNA"/>
</dbReference>
<dbReference type="InParanoid" id="A0A1J7II13"/>
<evidence type="ECO:0000256" key="1">
    <source>
        <dbReference type="ARBA" id="ARBA00022737"/>
    </source>
</evidence>
<dbReference type="Pfam" id="PF12796">
    <property type="entry name" value="Ank_2"/>
    <property type="match status" value="2"/>
</dbReference>
<dbReference type="Proteomes" id="UP000182658">
    <property type="component" value="Unassembled WGS sequence"/>
</dbReference>
<reference evidence="5 6" key="1">
    <citation type="submission" date="2016-10" db="EMBL/GenBank/DDBJ databases">
        <title>Draft genome sequence of Coniochaeta ligniaria NRRL30616, a lignocellulolytic fungus for bioabatement of inhibitors in plant biomass hydrolysates.</title>
        <authorList>
            <consortium name="DOE Joint Genome Institute"/>
            <person name="Jimenez D.J."/>
            <person name="Hector R.E."/>
            <person name="Riley R."/>
            <person name="Sun H."/>
            <person name="Grigoriev I.V."/>
            <person name="Van Elsas J.D."/>
            <person name="Nichols N.N."/>
        </authorList>
    </citation>
    <scope>NUCLEOTIDE SEQUENCE [LARGE SCALE GENOMIC DNA]</scope>
    <source>
        <strain evidence="5 6">NRRL 30616</strain>
    </source>
</reference>
<keyword evidence="6" id="KW-1185">Reference proteome</keyword>
<dbReference type="AlphaFoldDB" id="A0A1J7II13"/>
<organism evidence="5 6">
    <name type="scientific">Coniochaeta ligniaria NRRL 30616</name>
    <dbReference type="NCBI Taxonomy" id="1408157"/>
    <lineage>
        <taxon>Eukaryota</taxon>
        <taxon>Fungi</taxon>
        <taxon>Dikarya</taxon>
        <taxon>Ascomycota</taxon>
        <taxon>Pezizomycotina</taxon>
        <taxon>Sordariomycetes</taxon>
        <taxon>Sordariomycetidae</taxon>
        <taxon>Coniochaetales</taxon>
        <taxon>Coniochaetaceae</taxon>
        <taxon>Coniochaeta</taxon>
    </lineage>
</organism>
<feature type="repeat" description="ANK" evidence="3">
    <location>
        <begin position="421"/>
        <end position="455"/>
    </location>
</feature>
<dbReference type="OrthoDB" id="539213at2759"/>
<feature type="compositionally biased region" description="Acidic residues" evidence="4">
    <location>
        <begin position="75"/>
        <end position="87"/>
    </location>
</feature>
<evidence type="ECO:0000313" key="5">
    <source>
        <dbReference type="EMBL" id="OIW26915.1"/>
    </source>
</evidence>
<keyword evidence="1" id="KW-0677">Repeat</keyword>
<feature type="repeat" description="ANK" evidence="3">
    <location>
        <begin position="286"/>
        <end position="313"/>
    </location>
</feature>
<feature type="repeat" description="ANK" evidence="3">
    <location>
        <begin position="455"/>
        <end position="487"/>
    </location>
</feature>
<feature type="region of interest" description="Disordered" evidence="4">
    <location>
        <begin position="1"/>
        <end position="22"/>
    </location>
</feature>
<dbReference type="SUPFAM" id="SSF48403">
    <property type="entry name" value="Ankyrin repeat"/>
    <property type="match status" value="1"/>
</dbReference>
<evidence type="ECO:0000313" key="6">
    <source>
        <dbReference type="Proteomes" id="UP000182658"/>
    </source>
</evidence>
<gene>
    <name evidence="5" type="ORF">CONLIGDRAFT_492602</name>
</gene>
<sequence>MVSRASSPRSVDFRSIRTPSPHPLKVNWPSTLPWLQFQALYLKKAVPRPSHQNLGLDGRTIRQRTLRLQEHVIQDNDESEDEDESEVDEKPGLSSTSLITVMGSRAVVNMISDTASIDRVAAEIAKSVPETYEGEHSAALQAMLDGDAVEANLSAFRLLVYQVSNNLIDHDDDEDDDNKYKRIVDLFRQIGLPRSTWEEHFSTKQDRSSRAFAEKLFEAAVNAEDLEVMEALLKSGIDPNQPIMSFMNCFFERPIQVAADNRVRNVEMARLLIKAGADVDGTTADNLRPAIHNAAQRGTLEMVRLLVNSGADIYRRWAGDGYIWDTTRTPLSFAADTWLCDNERRSRSTSWTTDQGENSEIEREGVTILRYLASLHKRGTRPHQDKQIIQNALLTAATRSDPCLVHILHQAGGDVTEASAQNITPLMAAASHWNGDTGVVSYLLEHGAPIDEPPQHPSALHIAAVRGSTKMVELLIKQGAEINLRAQVDRRLRHDLLGENFNPPNHGTKVSLLSYSPLQLALNRAEDPQASFARRTKTDEAAVALLEAGAELVDGELIQAVRFLSRRLVGALLERGADPNERNSWGCSALQVSLETYQLRRGEGESVSDILVDAGATVGKGDMYSIFAAGDFQLARLLADNETFFKDTGPRGESLLEAALCSKSQPMIDMALASDKAPYSSGALCAAVAFLDLADAETPAIDNLLEKRNSAATREPLLEATAISMTAFYLAGKQPRTLVRLLALGFQGNTCLLPYEAEYHNYIAIIQRYRYNETL</sequence>
<dbReference type="InterPro" id="IPR051165">
    <property type="entry name" value="Multifunctional_ANK_Repeat"/>
</dbReference>
<feature type="region of interest" description="Disordered" evidence="4">
    <location>
        <begin position="70"/>
        <end position="95"/>
    </location>
</feature>
<evidence type="ECO:0000256" key="3">
    <source>
        <dbReference type="PROSITE-ProRule" id="PRU00023"/>
    </source>
</evidence>
<proteinExistence type="predicted"/>
<dbReference type="PROSITE" id="PS50297">
    <property type="entry name" value="ANK_REP_REGION"/>
    <property type="match status" value="3"/>
</dbReference>
<dbReference type="STRING" id="1408157.A0A1J7II13"/>
<dbReference type="InterPro" id="IPR036770">
    <property type="entry name" value="Ankyrin_rpt-contain_sf"/>
</dbReference>
<evidence type="ECO:0000256" key="4">
    <source>
        <dbReference type="SAM" id="MobiDB-lite"/>
    </source>
</evidence>
<dbReference type="PANTHER" id="PTHR24123:SF138">
    <property type="entry name" value="NACHT DOMAIN-CONTAINING PROTEIN"/>
    <property type="match status" value="1"/>
</dbReference>